<evidence type="ECO:0000313" key="3">
    <source>
        <dbReference type="Proteomes" id="UP000249458"/>
    </source>
</evidence>
<feature type="region of interest" description="Disordered" evidence="1">
    <location>
        <begin position="1"/>
        <end position="32"/>
    </location>
</feature>
<comment type="caution">
    <text evidence="2">The sequence shown here is derived from an EMBL/GenBank/DDBJ whole genome shotgun (WGS) entry which is preliminary data.</text>
</comment>
<proteinExistence type="predicted"/>
<protein>
    <submittedName>
        <fullName evidence="2">Uncharacterized protein</fullName>
    </submittedName>
</protein>
<feature type="compositionally biased region" description="Basic residues" evidence="1">
    <location>
        <begin position="1"/>
        <end position="16"/>
    </location>
</feature>
<gene>
    <name evidence="2" type="ORF">B1207_15760</name>
</gene>
<accession>A0A364LF26</accession>
<dbReference type="AlphaFoldDB" id="A0A364LF26"/>
<dbReference type="Proteomes" id="UP000249458">
    <property type="component" value="Unassembled WGS sequence"/>
</dbReference>
<dbReference type="EMBL" id="MVJN01000017">
    <property type="protein sequence ID" value="RAP34455.1"/>
    <property type="molecule type" value="Genomic_DNA"/>
</dbReference>
<organism evidence="2 3">
    <name type="scientific">Legionella quinlivanii</name>
    <dbReference type="NCBI Taxonomy" id="45073"/>
    <lineage>
        <taxon>Bacteria</taxon>
        <taxon>Pseudomonadati</taxon>
        <taxon>Pseudomonadota</taxon>
        <taxon>Gammaproteobacteria</taxon>
        <taxon>Legionellales</taxon>
        <taxon>Legionellaceae</taxon>
        <taxon>Legionella</taxon>
    </lineage>
</organism>
<evidence type="ECO:0000313" key="2">
    <source>
        <dbReference type="EMBL" id="RAP34455.1"/>
    </source>
</evidence>
<sequence>MRKRTKHPKHQPKKKQYLNDSHLEELSGGGMSSIRDRIDVINDLKGQAIDAARAARANTGAIAGTAADSKKAAEVSSAAVRQKLVRRNP</sequence>
<evidence type="ECO:0000256" key="1">
    <source>
        <dbReference type="SAM" id="MobiDB-lite"/>
    </source>
</evidence>
<reference evidence="2 3" key="1">
    <citation type="submission" date="2017-02" db="EMBL/GenBank/DDBJ databases">
        <title>Legionella quilivanii strain from human: case report and whole genome sequencing analysis.</title>
        <authorList>
            <person name="Lalancette C."/>
            <person name="Leduc J.-M."/>
            <person name="Levesque S."/>
            <person name="Fournier E."/>
            <person name="Saoud J."/>
            <person name="Faucher S.P."/>
            <person name="Bernard K."/>
            <person name="Martineau C."/>
            <person name="Longtin J."/>
        </authorList>
    </citation>
    <scope>NUCLEOTIDE SEQUENCE [LARGE SCALE GENOMIC DNA]</scope>
    <source>
        <strain evidence="2 3">ID143958</strain>
    </source>
</reference>
<name>A0A364LF26_9GAMM</name>